<evidence type="ECO:0000256" key="7">
    <source>
        <dbReference type="ARBA" id="ARBA00023033"/>
    </source>
</evidence>
<evidence type="ECO:0000256" key="1">
    <source>
        <dbReference type="ARBA" id="ARBA00001971"/>
    </source>
</evidence>
<evidence type="ECO:0000256" key="4">
    <source>
        <dbReference type="ARBA" id="ARBA00022723"/>
    </source>
</evidence>
<sequence>MQPEELWMGNRLLQGQLACGLCSERPPLRSPSFSPTTMTLPPGLVYLSKQLPRVLAPPLAVFCAKLVAEHRFGFVVPTWLAALAYVLSGPLALTVIVQYRDYQDRRQAAAHGAIMPPSVPGYIGGINMLFMKNEDMYPGEPLVAAAENIGYTMTWRFLFQNRIMTAEPDNIKAILATEFNSFEKGSEFRMMMEPLLGTGVFAADGDMWKFHRQMTRPFFHRERISDFDLFDHHAENAIAQFKARLREGYAADFQDMVARFTMDSASSFLFGQNVRSLDAGLPYPYNISTDISKSPASAHPSSAFATAFQEAQTITALRSRFGEHWPLSEFWVDRLEKPMSIVRGFLDPILKEAVAKKKAMPTGMEENNKKMNELGDRQVEEGESLLDHLVNYTDDHTILADEILNITAAGRDTTAGLLTFTIYMLTEHPEILTKLREEILRVVGPTQRPTFDNFRDMKYLRAVLNETLRLYCPVPFNVRYGWFPPNTRPPSNQPLFRSNKDERPLFVPAGTRCAFSTILMHRRKDLWGPDALKFDPERFLDERLHKYPDGLWTVNFPVTANPFIFLPFNAGPRICLGQQFAYHEASFFLVRLLQTFSSVSFASDAQPPEGRPPAFWKTDDKAGWKAHEKIRPRSHLTMFVFGGLWVRMEEANAAEGI</sequence>
<evidence type="ECO:0000256" key="3">
    <source>
        <dbReference type="ARBA" id="ARBA00022617"/>
    </source>
</evidence>
<dbReference type="CDD" id="cd11063">
    <property type="entry name" value="CYP52"/>
    <property type="match status" value="1"/>
</dbReference>
<organism evidence="11 12">
    <name type="scientific">Mycena venus</name>
    <dbReference type="NCBI Taxonomy" id="2733690"/>
    <lineage>
        <taxon>Eukaryota</taxon>
        <taxon>Fungi</taxon>
        <taxon>Dikarya</taxon>
        <taxon>Basidiomycota</taxon>
        <taxon>Agaricomycotina</taxon>
        <taxon>Agaricomycetes</taxon>
        <taxon>Agaricomycetidae</taxon>
        <taxon>Agaricales</taxon>
        <taxon>Marasmiineae</taxon>
        <taxon>Mycenaceae</taxon>
        <taxon>Mycena</taxon>
    </lineage>
</organism>
<dbReference type="PRINTS" id="PR00463">
    <property type="entry name" value="EP450I"/>
</dbReference>
<dbReference type="GO" id="GO:0016705">
    <property type="term" value="F:oxidoreductase activity, acting on paired donors, with incorporation or reduction of molecular oxygen"/>
    <property type="evidence" value="ECO:0007669"/>
    <property type="project" value="InterPro"/>
</dbReference>
<keyword evidence="6 8" id="KW-0408">Iron</keyword>
<keyword evidence="10" id="KW-0472">Membrane</keyword>
<dbReference type="Gene3D" id="1.10.630.10">
    <property type="entry name" value="Cytochrome P450"/>
    <property type="match status" value="1"/>
</dbReference>
<dbReference type="InterPro" id="IPR036396">
    <property type="entry name" value="Cyt_P450_sf"/>
</dbReference>
<dbReference type="GO" id="GO:0020037">
    <property type="term" value="F:heme binding"/>
    <property type="evidence" value="ECO:0007669"/>
    <property type="project" value="InterPro"/>
</dbReference>
<evidence type="ECO:0000256" key="5">
    <source>
        <dbReference type="ARBA" id="ARBA00023002"/>
    </source>
</evidence>
<keyword evidence="12" id="KW-1185">Reference proteome</keyword>
<dbReference type="Pfam" id="PF00067">
    <property type="entry name" value="p450"/>
    <property type="match status" value="1"/>
</dbReference>
<dbReference type="InterPro" id="IPR002401">
    <property type="entry name" value="Cyt_P450_E_grp-I"/>
</dbReference>
<accession>A0A8H6XN81</accession>
<dbReference type="GO" id="GO:0005506">
    <property type="term" value="F:iron ion binding"/>
    <property type="evidence" value="ECO:0007669"/>
    <property type="project" value="InterPro"/>
</dbReference>
<evidence type="ECO:0000256" key="10">
    <source>
        <dbReference type="SAM" id="Phobius"/>
    </source>
</evidence>
<dbReference type="InterPro" id="IPR047146">
    <property type="entry name" value="Cyt_P450_E_CYP52_fungi"/>
</dbReference>
<evidence type="ECO:0000256" key="6">
    <source>
        <dbReference type="ARBA" id="ARBA00023004"/>
    </source>
</evidence>
<evidence type="ECO:0000313" key="11">
    <source>
        <dbReference type="EMBL" id="KAF7344147.1"/>
    </source>
</evidence>
<dbReference type="PANTHER" id="PTHR24287:SF1">
    <property type="entry name" value="P450, PUTATIVE (EUROFUNG)-RELATED"/>
    <property type="match status" value="1"/>
</dbReference>
<keyword evidence="3 8" id="KW-0349">Heme</keyword>
<dbReference type="AlphaFoldDB" id="A0A8H6XN81"/>
<feature type="binding site" description="axial binding residue" evidence="8">
    <location>
        <position position="575"/>
    </location>
    <ligand>
        <name>heme</name>
        <dbReference type="ChEBI" id="CHEBI:30413"/>
    </ligand>
    <ligandPart>
        <name>Fe</name>
        <dbReference type="ChEBI" id="CHEBI:18248"/>
    </ligandPart>
</feature>
<dbReference type="PANTHER" id="PTHR24287">
    <property type="entry name" value="P450, PUTATIVE (EUROFUNG)-RELATED"/>
    <property type="match status" value="1"/>
</dbReference>
<proteinExistence type="inferred from homology"/>
<dbReference type="PROSITE" id="PS00086">
    <property type="entry name" value="CYTOCHROME_P450"/>
    <property type="match status" value="1"/>
</dbReference>
<evidence type="ECO:0000256" key="9">
    <source>
        <dbReference type="RuleBase" id="RU000461"/>
    </source>
</evidence>
<comment type="caution">
    <text evidence="11">The sequence shown here is derived from an EMBL/GenBank/DDBJ whole genome shotgun (WGS) entry which is preliminary data.</text>
</comment>
<gene>
    <name evidence="11" type="ORF">MVEN_01704900</name>
</gene>
<evidence type="ECO:0000313" key="12">
    <source>
        <dbReference type="Proteomes" id="UP000620124"/>
    </source>
</evidence>
<comment type="similarity">
    <text evidence="2 9">Belongs to the cytochrome P450 family.</text>
</comment>
<dbReference type="InterPro" id="IPR017972">
    <property type="entry name" value="Cyt_P450_CS"/>
</dbReference>
<dbReference type="OrthoDB" id="1470350at2759"/>
<keyword evidence="7 9" id="KW-0503">Monooxygenase</keyword>
<comment type="cofactor">
    <cofactor evidence="1 8">
        <name>heme</name>
        <dbReference type="ChEBI" id="CHEBI:30413"/>
    </cofactor>
</comment>
<keyword evidence="10" id="KW-0812">Transmembrane</keyword>
<protein>
    <submittedName>
        <fullName evidence="11">Cytochrome P450</fullName>
    </submittedName>
</protein>
<evidence type="ECO:0000256" key="8">
    <source>
        <dbReference type="PIRSR" id="PIRSR602401-1"/>
    </source>
</evidence>
<keyword evidence="4 8" id="KW-0479">Metal-binding</keyword>
<dbReference type="PRINTS" id="PR00385">
    <property type="entry name" value="P450"/>
</dbReference>
<dbReference type="EMBL" id="JACAZI010000015">
    <property type="protein sequence ID" value="KAF7344147.1"/>
    <property type="molecule type" value="Genomic_DNA"/>
</dbReference>
<reference evidence="11" key="1">
    <citation type="submission" date="2020-05" db="EMBL/GenBank/DDBJ databases">
        <title>Mycena genomes resolve the evolution of fungal bioluminescence.</title>
        <authorList>
            <person name="Tsai I.J."/>
        </authorList>
    </citation>
    <scope>NUCLEOTIDE SEQUENCE</scope>
    <source>
        <strain evidence="11">CCC161011</strain>
    </source>
</reference>
<name>A0A8H6XN81_9AGAR</name>
<feature type="transmembrane region" description="Helical" evidence="10">
    <location>
        <begin position="79"/>
        <end position="97"/>
    </location>
</feature>
<dbReference type="Proteomes" id="UP000620124">
    <property type="component" value="Unassembled WGS sequence"/>
</dbReference>
<dbReference type="GO" id="GO:0004497">
    <property type="term" value="F:monooxygenase activity"/>
    <property type="evidence" value="ECO:0007669"/>
    <property type="project" value="UniProtKB-KW"/>
</dbReference>
<keyword evidence="10" id="KW-1133">Transmembrane helix</keyword>
<dbReference type="InterPro" id="IPR001128">
    <property type="entry name" value="Cyt_P450"/>
</dbReference>
<evidence type="ECO:0000256" key="2">
    <source>
        <dbReference type="ARBA" id="ARBA00010617"/>
    </source>
</evidence>
<dbReference type="SUPFAM" id="SSF48264">
    <property type="entry name" value="Cytochrome P450"/>
    <property type="match status" value="1"/>
</dbReference>
<keyword evidence="5 9" id="KW-0560">Oxidoreductase</keyword>